<name>A0ABW6Y2E4_9ACTN</name>
<dbReference type="EMBL" id="JBIBDZ010000016">
    <property type="protein sequence ID" value="MFF5923904.1"/>
    <property type="molecule type" value="Genomic_DNA"/>
</dbReference>
<sequence length="43" mass="4475">MLDPARAGAVDVHTETYGLDGAPKVCERLRAGCVDGRAVIPHG</sequence>
<dbReference type="Proteomes" id="UP001602370">
    <property type="component" value="Unassembled WGS sequence"/>
</dbReference>
<proteinExistence type="predicted"/>
<gene>
    <name evidence="1" type="ORF">ACFY8C_37105</name>
</gene>
<reference evidence="1 2" key="1">
    <citation type="submission" date="2024-10" db="EMBL/GenBank/DDBJ databases">
        <title>The Natural Products Discovery Center: Release of the First 8490 Sequenced Strains for Exploring Actinobacteria Biosynthetic Diversity.</title>
        <authorList>
            <person name="Kalkreuter E."/>
            <person name="Kautsar S.A."/>
            <person name="Yang D."/>
            <person name="Bader C.D."/>
            <person name="Teijaro C.N."/>
            <person name="Fluegel L."/>
            <person name="Davis C.M."/>
            <person name="Simpson J.R."/>
            <person name="Lauterbach L."/>
            <person name="Steele A.D."/>
            <person name="Gui C."/>
            <person name="Meng S."/>
            <person name="Li G."/>
            <person name="Viehrig K."/>
            <person name="Ye F."/>
            <person name="Su P."/>
            <person name="Kiefer A.F."/>
            <person name="Nichols A."/>
            <person name="Cepeda A.J."/>
            <person name="Yan W."/>
            <person name="Fan B."/>
            <person name="Jiang Y."/>
            <person name="Adhikari A."/>
            <person name="Zheng C.-J."/>
            <person name="Schuster L."/>
            <person name="Cowan T.M."/>
            <person name="Smanski M.J."/>
            <person name="Chevrette M.G."/>
            <person name="De Carvalho L.P.S."/>
            <person name="Shen B."/>
        </authorList>
    </citation>
    <scope>NUCLEOTIDE SEQUENCE [LARGE SCALE GENOMIC DNA]</scope>
    <source>
        <strain evidence="1 2">NPDC012605</strain>
    </source>
</reference>
<evidence type="ECO:0000313" key="2">
    <source>
        <dbReference type="Proteomes" id="UP001602370"/>
    </source>
</evidence>
<protein>
    <recommendedName>
        <fullName evidence="3">Alcohol dehydrogenase</fullName>
    </recommendedName>
</protein>
<comment type="caution">
    <text evidence="1">The sequence shown here is derived from an EMBL/GenBank/DDBJ whole genome shotgun (WGS) entry which is preliminary data.</text>
</comment>
<evidence type="ECO:0000313" key="1">
    <source>
        <dbReference type="EMBL" id="MFF5923904.1"/>
    </source>
</evidence>
<dbReference type="RefSeq" id="WP_388311592.1">
    <property type="nucleotide sequence ID" value="NZ_JBIBDZ010000016.1"/>
</dbReference>
<evidence type="ECO:0008006" key="3">
    <source>
        <dbReference type="Google" id="ProtNLM"/>
    </source>
</evidence>
<accession>A0ABW6Y2E4</accession>
<organism evidence="1 2">
    <name type="scientific">Streptomyces flavochromogenes</name>
    <dbReference type="NCBI Taxonomy" id="68199"/>
    <lineage>
        <taxon>Bacteria</taxon>
        <taxon>Bacillati</taxon>
        <taxon>Actinomycetota</taxon>
        <taxon>Actinomycetes</taxon>
        <taxon>Kitasatosporales</taxon>
        <taxon>Streptomycetaceae</taxon>
        <taxon>Streptomyces</taxon>
    </lineage>
</organism>
<keyword evidence="2" id="KW-1185">Reference proteome</keyword>